<feature type="region of interest" description="Disordered" evidence="4">
    <location>
        <begin position="117"/>
        <end position="149"/>
    </location>
</feature>
<dbReference type="AlphaFoldDB" id="A0A8S9YUP4"/>
<dbReference type="Proteomes" id="UP000822476">
    <property type="component" value="Unassembled WGS sequence"/>
</dbReference>
<dbReference type="Gene3D" id="2.30.30.40">
    <property type="entry name" value="SH3 Domains"/>
    <property type="match status" value="1"/>
</dbReference>
<dbReference type="GO" id="GO:0005925">
    <property type="term" value="C:focal adhesion"/>
    <property type="evidence" value="ECO:0007669"/>
    <property type="project" value="TreeGrafter"/>
</dbReference>
<feature type="domain" description="SH3" evidence="5">
    <location>
        <begin position="200"/>
        <end position="259"/>
    </location>
</feature>
<evidence type="ECO:0000313" key="7">
    <source>
        <dbReference type="Proteomes" id="UP000822476"/>
    </source>
</evidence>
<organism evidence="6 7">
    <name type="scientific">Paragonimus skrjabini miyazakii</name>
    <dbReference type="NCBI Taxonomy" id="59628"/>
    <lineage>
        <taxon>Eukaryota</taxon>
        <taxon>Metazoa</taxon>
        <taxon>Spiralia</taxon>
        <taxon>Lophotrochozoa</taxon>
        <taxon>Platyhelminthes</taxon>
        <taxon>Trematoda</taxon>
        <taxon>Digenea</taxon>
        <taxon>Plagiorchiida</taxon>
        <taxon>Troglotremata</taxon>
        <taxon>Troglotrematidae</taxon>
        <taxon>Paragonimus</taxon>
    </lineage>
</organism>
<evidence type="ECO:0000313" key="6">
    <source>
        <dbReference type="EMBL" id="KAF7256810.1"/>
    </source>
</evidence>
<dbReference type="PROSITE" id="PS51216">
    <property type="entry name" value="NEBULIN"/>
    <property type="match status" value="1"/>
</dbReference>
<dbReference type="GO" id="GO:0051015">
    <property type="term" value="F:actin filament binding"/>
    <property type="evidence" value="ECO:0007669"/>
    <property type="project" value="TreeGrafter"/>
</dbReference>
<dbReference type="PANTHER" id="PTHR46218">
    <property type="entry name" value="LASP"/>
    <property type="match status" value="1"/>
</dbReference>
<dbReference type="InterPro" id="IPR001452">
    <property type="entry name" value="SH3_domain"/>
</dbReference>
<dbReference type="PANTHER" id="PTHR46218:SF4">
    <property type="entry name" value="LIM AND SH3 DOMAIN PROTEIN LASP"/>
    <property type="match status" value="1"/>
</dbReference>
<feature type="compositionally biased region" description="Polar residues" evidence="4">
    <location>
        <begin position="117"/>
        <end position="144"/>
    </location>
</feature>
<reference evidence="6" key="1">
    <citation type="submission" date="2019-07" db="EMBL/GenBank/DDBJ databases">
        <title>Annotation for the trematode Paragonimus miyazaki's.</title>
        <authorList>
            <person name="Choi Y.-J."/>
        </authorList>
    </citation>
    <scope>NUCLEOTIDE SEQUENCE</scope>
    <source>
        <strain evidence="6">Japan</strain>
    </source>
</reference>
<keyword evidence="2" id="KW-0677">Repeat</keyword>
<gene>
    <name evidence="6" type="ORF">EG68_05696</name>
</gene>
<proteinExistence type="predicted"/>
<name>A0A8S9YUP4_9TREM</name>
<dbReference type="InterPro" id="IPR000900">
    <property type="entry name" value="Nebulin_repeat"/>
</dbReference>
<dbReference type="OrthoDB" id="5971719at2759"/>
<keyword evidence="1 3" id="KW-0728">SH3 domain</keyword>
<dbReference type="CDD" id="cd11789">
    <property type="entry name" value="SH3_Nebulin_family_C"/>
    <property type="match status" value="1"/>
</dbReference>
<dbReference type="PROSITE" id="PS50002">
    <property type="entry name" value="SH3"/>
    <property type="match status" value="1"/>
</dbReference>
<dbReference type="SMART" id="SM00326">
    <property type="entry name" value="SH3"/>
    <property type="match status" value="1"/>
</dbReference>
<dbReference type="PRINTS" id="PR00452">
    <property type="entry name" value="SH3DOMAIN"/>
</dbReference>
<dbReference type="InterPro" id="IPR036028">
    <property type="entry name" value="SH3-like_dom_sf"/>
</dbReference>
<dbReference type="GO" id="GO:0005737">
    <property type="term" value="C:cytoplasm"/>
    <property type="evidence" value="ECO:0007669"/>
    <property type="project" value="UniProtKB-ARBA"/>
</dbReference>
<evidence type="ECO:0000256" key="1">
    <source>
        <dbReference type="ARBA" id="ARBA00022443"/>
    </source>
</evidence>
<dbReference type="Pfam" id="PF14604">
    <property type="entry name" value="SH3_9"/>
    <property type="match status" value="1"/>
</dbReference>
<sequence>MALNMSSYRGYEKKPYCSAHYPQPKRFTVISDTPELQRVAQNTRILSNFRYRQEAKRIRGLGALTKDDRLLVHQMRLSKRFGVINYNQRLSRTSGLDRQHRPVSQNNYLSDNAIEQTPKSEVNAETTRNTFSYSNTSGGSNRTNGHGDDGTSRYYSTSMDRMIREPSVPNHVGQVDHLSQRMNRATTHSQVVVAPALPADGDMRFRAMYDYEAKEEDEVSFIEGDVILNGDPITDGWMYGTVQRTGQFGMLPSNYVEPI</sequence>
<evidence type="ECO:0000256" key="2">
    <source>
        <dbReference type="ARBA" id="ARBA00022737"/>
    </source>
</evidence>
<evidence type="ECO:0000256" key="4">
    <source>
        <dbReference type="SAM" id="MobiDB-lite"/>
    </source>
</evidence>
<keyword evidence="7" id="KW-1185">Reference proteome</keyword>
<dbReference type="InterPro" id="IPR051759">
    <property type="entry name" value="LIM-SH3_domain_protein"/>
</dbReference>
<comment type="caution">
    <text evidence="6">The sequence shown here is derived from an EMBL/GenBank/DDBJ whole genome shotgun (WGS) entry which is preliminary data.</text>
</comment>
<accession>A0A8S9YUP4</accession>
<protein>
    <recommendedName>
        <fullName evidence="5">SH3 domain-containing protein</fullName>
    </recommendedName>
</protein>
<evidence type="ECO:0000256" key="3">
    <source>
        <dbReference type="PROSITE-ProRule" id="PRU00192"/>
    </source>
</evidence>
<dbReference type="EMBL" id="JTDE01002835">
    <property type="protein sequence ID" value="KAF7256810.1"/>
    <property type="molecule type" value="Genomic_DNA"/>
</dbReference>
<evidence type="ECO:0000259" key="5">
    <source>
        <dbReference type="PROSITE" id="PS50002"/>
    </source>
</evidence>
<dbReference type="SUPFAM" id="SSF50044">
    <property type="entry name" value="SH3-domain"/>
    <property type="match status" value="1"/>
</dbReference>